<dbReference type="InterPro" id="IPR050570">
    <property type="entry name" value="Cell_wall_metabolism_enzyme"/>
</dbReference>
<feature type="domain" description="M23ase beta-sheet core" evidence="4">
    <location>
        <begin position="302"/>
        <end position="404"/>
    </location>
</feature>
<dbReference type="GO" id="GO:0004222">
    <property type="term" value="F:metalloendopeptidase activity"/>
    <property type="evidence" value="ECO:0007669"/>
    <property type="project" value="TreeGrafter"/>
</dbReference>
<keyword evidence="6" id="KW-0378">Hydrolase</keyword>
<feature type="coiled-coil region" evidence="2">
    <location>
        <begin position="160"/>
        <end position="271"/>
    </location>
</feature>
<keyword evidence="1 3" id="KW-0732">Signal</keyword>
<dbReference type="Gene3D" id="2.70.70.10">
    <property type="entry name" value="Glucose Permease (Domain IIA)"/>
    <property type="match status" value="1"/>
</dbReference>
<sequence length="411" mass="45853">MKKSTLSIVTAFFLLVGTLTYSVAEANTLSDLEDQKDSISEERSGVNSEIDKKNAEISSLQAEQDRIKQEVQALDTKISETNTKINEKDQEIARKKEEISLLQAEIRELTETIEKRNELLKERARSFQRSGGALSYLDVLLGANSFGEFISRVNAVSTIMDADKQLIKQQEEDLAKLEKLQKQQEEELAKLETLRKELEEMKASLDSQRKEKDALMEELRQQQINIENEVMDLKEQEELLAAQEAAMAKAIKLEKERLAELERQRKAAQANGGSYPADTGGSFMIPSAGYVSSEFGPRWGDFHYGIDIAKGGHVPVLAAADGVVIRSYYSPSYGNAIFVSHSINGQIFTTVYAHLNSRSVGEGEVVARGQQIGVMGNTGMSFGQHLHFEIHEGPWNANKSNAVDPRKYLSF</sequence>
<evidence type="ECO:0000259" key="5">
    <source>
        <dbReference type="Pfam" id="PF24568"/>
    </source>
</evidence>
<dbReference type="Gene3D" id="6.10.250.3150">
    <property type="match status" value="1"/>
</dbReference>
<accession>A0A285CZ38</accession>
<dbReference type="InterPro" id="IPR011055">
    <property type="entry name" value="Dup_hybrid_motif"/>
</dbReference>
<organism evidence="6 7">
    <name type="scientific">Bacillus oleivorans</name>
    <dbReference type="NCBI Taxonomy" id="1448271"/>
    <lineage>
        <taxon>Bacteria</taxon>
        <taxon>Bacillati</taxon>
        <taxon>Bacillota</taxon>
        <taxon>Bacilli</taxon>
        <taxon>Bacillales</taxon>
        <taxon>Bacillaceae</taxon>
        <taxon>Bacillus</taxon>
    </lineage>
</organism>
<dbReference type="CDD" id="cd12797">
    <property type="entry name" value="M23_peptidase"/>
    <property type="match status" value="1"/>
</dbReference>
<dbReference type="SUPFAM" id="SSF51261">
    <property type="entry name" value="Duplicated hybrid motif"/>
    <property type="match status" value="1"/>
</dbReference>
<dbReference type="EMBL" id="OAOP01000006">
    <property type="protein sequence ID" value="SNX72811.1"/>
    <property type="molecule type" value="Genomic_DNA"/>
</dbReference>
<dbReference type="Pfam" id="PF01551">
    <property type="entry name" value="Peptidase_M23"/>
    <property type="match status" value="1"/>
</dbReference>
<evidence type="ECO:0000256" key="3">
    <source>
        <dbReference type="SAM" id="SignalP"/>
    </source>
</evidence>
<dbReference type="PANTHER" id="PTHR21666:SF270">
    <property type="entry name" value="MUREIN HYDROLASE ACTIVATOR ENVC"/>
    <property type="match status" value="1"/>
</dbReference>
<feature type="signal peptide" evidence="3">
    <location>
        <begin position="1"/>
        <end position="26"/>
    </location>
</feature>
<dbReference type="Pfam" id="PF24568">
    <property type="entry name" value="CC_PcsB"/>
    <property type="match status" value="1"/>
</dbReference>
<gene>
    <name evidence="6" type="ORF">SAMN05877753_106214</name>
</gene>
<dbReference type="InterPro" id="IPR057309">
    <property type="entry name" value="PcsB_CC"/>
</dbReference>
<protein>
    <submittedName>
        <fullName evidence="6">Peptidoglycan hydrolase CwlO-like protein</fullName>
    </submittedName>
</protein>
<dbReference type="InterPro" id="IPR016047">
    <property type="entry name" value="M23ase_b-sheet_dom"/>
</dbReference>
<evidence type="ECO:0000313" key="6">
    <source>
        <dbReference type="EMBL" id="SNX72811.1"/>
    </source>
</evidence>
<feature type="domain" description="Peptidoglycan hydrolase PcsB coiled-coil" evidence="5">
    <location>
        <begin position="106"/>
        <end position="179"/>
    </location>
</feature>
<name>A0A285CZ38_9BACI</name>
<evidence type="ECO:0000313" key="7">
    <source>
        <dbReference type="Proteomes" id="UP000219546"/>
    </source>
</evidence>
<dbReference type="RefSeq" id="WP_097159368.1">
    <property type="nucleotide sequence ID" value="NZ_JBEPMQ010000005.1"/>
</dbReference>
<reference evidence="6 7" key="1">
    <citation type="submission" date="2017-08" db="EMBL/GenBank/DDBJ databases">
        <authorList>
            <person name="de Groot N.N."/>
        </authorList>
    </citation>
    <scope>NUCLEOTIDE SEQUENCE [LARGE SCALE GENOMIC DNA]</scope>
    <source>
        <strain evidence="6 7">JC228</strain>
    </source>
</reference>
<evidence type="ECO:0000256" key="1">
    <source>
        <dbReference type="ARBA" id="ARBA00022729"/>
    </source>
</evidence>
<evidence type="ECO:0000256" key="2">
    <source>
        <dbReference type="SAM" id="Coils"/>
    </source>
</evidence>
<dbReference type="AlphaFoldDB" id="A0A285CZ38"/>
<dbReference type="Proteomes" id="UP000219546">
    <property type="component" value="Unassembled WGS sequence"/>
</dbReference>
<keyword evidence="2" id="KW-0175">Coiled coil</keyword>
<feature type="chain" id="PRO_5012922148" evidence="3">
    <location>
        <begin position="27"/>
        <end position="411"/>
    </location>
</feature>
<feature type="coiled-coil region" evidence="2">
    <location>
        <begin position="29"/>
        <end position="122"/>
    </location>
</feature>
<keyword evidence="7" id="KW-1185">Reference proteome</keyword>
<dbReference type="OrthoDB" id="9805070at2"/>
<dbReference type="PANTHER" id="PTHR21666">
    <property type="entry name" value="PEPTIDASE-RELATED"/>
    <property type="match status" value="1"/>
</dbReference>
<evidence type="ECO:0000259" key="4">
    <source>
        <dbReference type="Pfam" id="PF01551"/>
    </source>
</evidence>
<proteinExistence type="predicted"/>